<keyword evidence="1" id="KW-1133">Transmembrane helix</keyword>
<protein>
    <submittedName>
        <fullName evidence="2">Uncharacterized protein</fullName>
    </submittedName>
</protein>
<dbReference type="KEGG" id="lalw:BTM29_02695"/>
<organism evidence="2 3">
    <name type="scientific">Companilactobacillus allii</name>
    <dbReference type="NCBI Taxonomy" id="1847728"/>
    <lineage>
        <taxon>Bacteria</taxon>
        <taxon>Bacillati</taxon>
        <taxon>Bacillota</taxon>
        <taxon>Bacilli</taxon>
        <taxon>Lactobacillales</taxon>
        <taxon>Lactobacillaceae</taxon>
        <taxon>Companilactobacillus</taxon>
    </lineage>
</organism>
<accession>A0A1P8Q0Y0</accession>
<evidence type="ECO:0000256" key="1">
    <source>
        <dbReference type="SAM" id="Phobius"/>
    </source>
</evidence>
<dbReference type="EMBL" id="CP019323">
    <property type="protein sequence ID" value="APX71532.1"/>
    <property type="molecule type" value="Genomic_DNA"/>
</dbReference>
<dbReference type="AlphaFoldDB" id="A0A1P8Q0Y0"/>
<gene>
    <name evidence="2" type="ORF">BTM29_02695</name>
</gene>
<feature type="transmembrane region" description="Helical" evidence="1">
    <location>
        <begin position="15"/>
        <end position="46"/>
    </location>
</feature>
<keyword evidence="3" id="KW-1185">Reference proteome</keyword>
<sequence length="66" mass="8048">MKQIFENRSNSFWDLLMFINIILFIIFIKTNILVIPFYIGITCYLFKEYGYKTRFKNLNNRGKRNA</sequence>
<evidence type="ECO:0000313" key="2">
    <source>
        <dbReference type="EMBL" id="APX71532.1"/>
    </source>
</evidence>
<name>A0A1P8Q0Y0_9LACO</name>
<dbReference type="Proteomes" id="UP000187499">
    <property type="component" value="Chromosome"/>
</dbReference>
<keyword evidence="1" id="KW-0812">Transmembrane</keyword>
<proteinExistence type="predicted"/>
<keyword evidence="1" id="KW-0472">Membrane</keyword>
<reference evidence="3" key="1">
    <citation type="submission" date="2016-12" db="EMBL/GenBank/DDBJ databases">
        <authorList>
            <person name="Jung M.Y."/>
            <person name="Lee S.H."/>
        </authorList>
    </citation>
    <scope>NUCLEOTIDE SEQUENCE [LARGE SCALE GENOMIC DNA]</scope>
    <source>
        <strain evidence="3">WiKim39</strain>
    </source>
</reference>
<evidence type="ECO:0000313" key="3">
    <source>
        <dbReference type="Proteomes" id="UP000187499"/>
    </source>
</evidence>
<dbReference type="STRING" id="1847728.BTM29_02695"/>